<keyword evidence="1 4" id="KW-0489">Methyltransferase</keyword>
<dbReference type="GO" id="GO:0032259">
    <property type="term" value="P:methylation"/>
    <property type="evidence" value="ECO:0007669"/>
    <property type="project" value="UniProtKB-KW"/>
</dbReference>
<evidence type="ECO:0000313" key="4">
    <source>
        <dbReference type="EMBL" id="PEH36265.1"/>
    </source>
</evidence>
<dbReference type="Pfam" id="PF01596">
    <property type="entry name" value="Methyltransf_3"/>
    <property type="match status" value="1"/>
</dbReference>
<dbReference type="InterPro" id="IPR002935">
    <property type="entry name" value="SAM_O-MeTrfase"/>
</dbReference>
<keyword evidence="5" id="KW-1185">Reference proteome</keyword>
<reference evidence="4" key="1">
    <citation type="submission" date="2017-05" db="EMBL/GenBank/DDBJ databases">
        <title>Genome sequence of Ca. P. asteris strain NJAY.</title>
        <authorList>
            <person name="Lee I.-M."/>
            <person name="Gundersen-Rindal D."/>
            <person name="Sparks M."/>
        </authorList>
    </citation>
    <scope>NUCLEOTIDE SEQUENCE [LARGE SCALE GENOMIC DNA]</scope>
    <source>
        <strain evidence="4">NJAY</strain>
    </source>
</reference>
<comment type="caution">
    <text evidence="4">The sequence shown here is derived from an EMBL/GenBank/DDBJ whole genome shotgun (WGS) entry which is preliminary data.</text>
</comment>
<dbReference type="Proteomes" id="UP000220509">
    <property type="component" value="Unassembled WGS sequence"/>
</dbReference>
<dbReference type="PANTHER" id="PTHR10509">
    <property type="entry name" value="O-METHYLTRANSFERASE-RELATED"/>
    <property type="match status" value="1"/>
</dbReference>
<dbReference type="Gene3D" id="3.40.50.150">
    <property type="entry name" value="Vaccinia Virus protein VP39"/>
    <property type="match status" value="1"/>
</dbReference>
<keyword evidence="3" id="KW-0949">S-adenosyl-L-methionine</keyword>
<dbReference type="InterPro" id="IPR029063">
    <property type="entry name" value="SAM-dependent_MTases_sf"/>
</dbReference>
<keyword evidence="2" id="KW-0808">Transferase</keyword>
<dbReference type="SUPFAM" id="SSF53335">
    <property type="entry name" value="S-adenosyl-L-methionine-dependent methyltransferases"/>
    <property type="match status" value="1"/>
</dbReference>
<name>A0ABX4K0F3_9MOLU</name>
<dbReference type="EMBL" id="MAPF01000053">
    <property type="protein sequence ID" value="PEH36265.1"/>
    <property type="molecule type" value="Genomic_DNA"/>
</dbReference>
<dbReference type="PANTHER" id="PTHR10509:SF14">
    <property type="entry name" value="CAFFEOYL-COA O-METHYLTRANSFERASE 3-RELATED"/>
    <property type="match status" value="1"/>
</dbReference>
<proteinExistence type="predicted"/>
<evidence type="ECO:0000256" key="1">
    <source>
        <dbReference type="ARBA" id="ARBA00022603"/>
    </source>
</evidence>
<organism evidence="4 5">
    <name type="scientific">New Jersey aster yellows phytoplasma</name>
    <dbReference type="NCBI Taxonomy" id="270520"/>
    <lineage>
        <taxon>Bacteria</taxon>
        <taxon>Bacillati</taxon>
        <taxon>Mycoplasmatota</taxon>
        <taxon>Mollicutes</taxon>
        <taxon>Acholeplasmatales</taxon>
        <taxon>Acholeplasmataceae</taxon>
        <taxon>Candidatus Phytoplasma</taxon>
        <taxon>16SrI (Aster yellows group)</taxon>
    </lineage>
</organism>
<protein>
    <submittedName>
        <fullName evidence="4">SAM-dependent methyltransferase</fullName>
    </submittedName>
</protein>
<evidence type="ECO:0000313" key="5">
    <source>
        <dbReference type="Proteomes" id="UP000220509"/>
    </source>
</evidence>
<sequence>MFDFEKEKRLKKLKKYAQENKIPIIQDQGLALLLDVISQNKIKNILEIGTAIGYSALAMSSLTTKIDTLERDFINYNLAKNFLKETPYHINVIWAEALIYPTCNLKNYDLIFIDAAKAQYQKLFYKYVPLLKKQGIIIFDNLNLSCFKKAKTTKNNKGIFKKMHIFQTFLTNHPDFTTTFQDVGDGLIISYLKKNLVILKKPPKK</sequence>
<evidence type="ECO:0000256" key="2">
    <source>
        <dbReference type="ARBA" id="ARBA00022679"/>
    </source>
</evidence>
<evidence type="ECO:0000256" key="3">
    <source>
        <dbReference type="ARBA" id="ARBA00022691"/>
    </source>
</evidence>
<accession>A0ABX4K0F3</accession>
<dbReference type="InterPro" id="IPR050362">
    <property type="entry name" value="Cation-dep_OMT"/>
</dbReference>
<gene>
    <name evidence="4" type="ORF">BBA70_02000</name>
</gene>
<dbReference type="GO" id="GO:0008168">
    <property type="term" value="F:methyltransferase activity"/>
    <property type="evidence" value="ECO:0007669"/>
    <property type="project" value="UniProtKB-KW"/>
</dbReference>
<dbReference type="RefSeq" id="WP_011412700.1">
    <property type="nucleotide sequence ID" value="NZ_MAPF01000053.1"/>
</dbReference>